<keyword evidence="1" id="KW-0732">Signal</keyword>
<accession>A0A096AC82</accession>
<dbReference type="GO" id="GO:0005886">
    <property type="term" value="C:plasma membrane"/>
    <property type="evidence" value="ECO:0007669"/>
    <property type="project" value="TreeGrafter"/>
</dbReference>
<dbReference type="GO" id="GO:0008658">
    <property type="term" value="F:penicillin binding"/>
    <property type="evidence" value="ECO:0007669"/>
    <property type="project" value="InterPro"/>
</dbReference>
<gene>
    <name evidence="3" type="ORF">HMPREF0647_07640</name>
</gene>
<dbReference type="EMBL" id="JRNQ01000048">
    <property type="protein sequence ID" value="KGF44161.1"/>
    <property type="molecule type" value="Genomic_DNA"/>
</dbReference>
<protein>
    <submittedName>
        <fullName evidence="3">Penicillin-binding protein</fullName>
    </submittedName>
</protein>
<organism evidence="3 4">
    <name type="scientific">Prevotella bivia DNF00320</name>
    <dbReference type="NCBI Taxonomy" id="1401068"/>
    <lineage>
        <taxon>Bacteria</taxon>
        <taxon>Pseudomonadati</taxon>
        <taxon>Bacteroidota</taxon>
        <taxon>Bacteroidia</taxon>
        <taxon>Bacteroidales</taxon>
        <taxon>Prevotellaceae</taxon>
        <taxon>Prevotella</taxon>
    </lineage>
</organism>
<dbReference type="InterPro" id="IPR050515">
    <property type="entry name" value="Beta-lactam/transpept"/>
</dbReference>
<dbReference type="PANTHER" id="PTHR30627:SF2">
    <property type="entry name" value="PEPTIDOGLYCAN D,D-TRANSPEPTIDASE MRDA"/>
    <property type="match status" value="1"/>
</dbReference>
<dbReference type="InterPro" id="IPR001460">
    <property type="entry name" value="PCN-bd_Tpept"/>
</dbReference>
<dbReference type="RefSeq" id="WP_036867517.1">
    <property type="nucleotide sequence ID" value="NZ_JRNQ01000048.1"/>
</dbReference>
<dbReference type="SUPFAM" id="SSF56601">
    <property type="entry name" value="beta-lactamase/transpeptidase-like"/>
    <property type="match status" value="1"/>
</dbReference>
<feature type="signal peptide" evidence="1">
    <location>
        <begin position="1"/>
        <end position="29"/>
    </location>
</feature>
<evidence type="ECO:0000256" key="1">
    <source>
        <dbReference type="SAM" id="SignalP"/>
    </source>
</evidence>
<evidence type="ECO:0000259" key="2">
    <source>
        <dbReference type="Pfam" id="PF00905"/>
    </source>
</evidence>
<dbReference type="PANTHER" id="PTHR30627">
    <property type="entry name" value="PEPTIDOGLYCAN D,D-TRANSPEPTIDASE"/>
    <property type="match status" value="1"/>
</dbReference>
<dbReference type="Pfam" id="PF00905">
    <property type="entry name" value="Transpeptidase"/>
    <property type="match status" value="1"/>
</dbReference>
<dbReference type="InterPro" id="IPR012338">
    <property type="entry name" value="Beta-lactam/transpept-like"/>
</dbReference>
<comment type="caution">
    <text evidence="3">The sequence shown here is derived from an EMBL/GenBank/DDBJ whole genome shotgun (WGS) entry which is preliminary data.</text>
</comment>
<reference evidence="3 4" key="1">
    <citation type="submission" date="2014-07" db="EMBL/GenBank/DDBJ databases">
        <authorList>
            <person name="McCorrison J."/>
            <person name="Sanka R."/>
            <person name="Torralba M."/>
            <person name="Gillis M."/>
            <person name="Haft D.H."/>
            <person name="Methe B."/>
            <person name="Sutton G."/>
            <person name="Nelson K.E."/>
        </authorList>
    </citation>
    <scope>NUCLEOTIDE SEQUENCE [LARGE SCALE GENOMIC DNA]</scope>
    <source>
        <strain evidence="3 4">DNF00320</strain>
    </source>
</reference>
<proteinExistence type="predicted"/>
<name>A0A096AC82_9BACT</name>
<dbReference type="OrthoDB" id="9804124at2"/>
<sequence>MNIIKKWTTSLKLFVIALGLSFSSTSTNAQEFILEAPTTLHPSLQELGTELMKNKTGSIVAINPANGEIICMVTNSPLGSNETLAVATAYPPGSVIKPANALTFLSEGIATANTRVGCTNGFRDGNIKVGCHKHYSPLAMEDAIAISCNTWFLKSYIGMLNNKRYASKEIAITAWNEYMRSMGLGSPLGTDIANEKGGLLANVSYLNRRYKNGWDAKTIMWAGMGQGDITVTPLQLANLAASIANRGFFYTPHIHKDCDWNPLSSRFLKQHQTMVSPISYNVVINGMRKCVTKGTASAINTPLFTICGKTGTAENAGKDHSVFIGFAPMTNPKVAISVYIEHGGWGSDVAAPIAALIMEKYLKGNLSAKSQTVAKRIISLKTTTE</sequence>
<evidence type="ECO:0000313" key="3">
    <source>
        <dbReference type="EMBL" id="KGF44161.1"/>
    </source>
</evidence>
<evidence type="ECO:0000313" key="4">
    <source>
        <dbReference type="Proteomes" id="UP000029525"/>
    </source>
</evidence>
<dbReference type="AlphaFoldDB" id="A0A096AC82"/>
<dbReference type="GO" id="GO:0071972">
    <property type="term" value="F:peptidoglycan L,D-transpeptidase activity"/>
    <property type="evidence" value="ECO:0007669"/>
    <property type="project" value="TreeGrafter"/>
</dbReference>
<dbReference type="Proteomes" id="UP000029525">
    <property type="component" value="Unassembled WGS sequence"/>
</dbReference>
<dbReference type="Gene3D" id="3.40.710.10">
    <property type="entry name" value="DD-peptidase/beta-lactamase superfamily"/>
    <property type="match status" value="1"/>
</dbReference>
<feature type="chain" id="PRO_5001923552" evidence="1">
    <location>
        <begin position="30"/>
        <end position="385"/>
    </location>
</feature>
<dbReference type="GO" id="GO:0071555">
    <property type="term" value="P:cell wall organization"/>
    <property type="evidence" value="ECO:0007669"/>
    <property type="project" value="TreeGrafter"/>
</dbReference>
<feature type="domain" description="Penicillin-binding protein transpeptidase" evidence="2">
    <location>
        <begin position="57"/>
        <end position="359"/>
    </location>
</feature>